<dbReference type="Proteomes" id="UP001170954">
    <property type="component" value="Unassembled WGS sequence"/>
</dbReference>
<dbReference type="InterPro" id="IPR002559">
    <property type="entry name" value="Transposase_11"/>
</dbReference>
<feature type="non-terminal residue" evidence="2">
    <location>
        <position position="183"/>
    </location>
</feature>
<comment type="caution">
    <text evidence="2">The sequence shown here is derived from an EMBL/GenBank/DDBJ whole genome shotgun (WGS) entry which is preliminary data.</text>
</comment>
<evidence type="ECO:0000313" key="3">
    <source>
        <dbReference type="Proteomes" id="UP001170954"/>
    </source>
</evidence>
<dbReference type="EMBL" id="JACAGK010000153">
    <property type="protein sequence ID" value="MDM1050615.1"/>
    <property type="molecule type" value="Genomic_DNA"/>
</dbReference>
<gene>
    <name evidence="2" type="ORF">HX018_20495</name>
</gene>
<feature type="domain" description="Transposase IS4-like" evidence="1">
    <location>
        <begin position="5"/>
        <end position="163"/>
    </location>
</feature>
<keyword evidence="3" id="KW-1185">Reference proteome</keyword>
<reference evidence="2" key="2">
    <citation type="journal article" date="2022" name="Sci. Total Environ.">
        <title>Prevalence, transmission, and molecular epidemiology of tet(X)-positive bacteria among humans, animals, and environmental niches in China: An epidemiological, and genomic-based study.</title>
        <authorList>
            <person name="Dong N."/>
            <person name="Zeng Y."/>
            <person name="Cai C."/>
            <person name="Sun C."/>
            <person name="Lu J."/>
            <person name="Liu C."/>
            <person name="Zhou H."/>
            <person name="Sun Q."/>
            <person name="Shu L."/>
            <person name="Wang H."/>
            <person name="Wang Y."/>
            <person name="Wang S."/>
            <person name="Wu C."/>
            <person name="Chan E.W."/>
            <person name="Chen G."/>
            <person name="Shen Z."/>
            <person name="Chen S."/>
            <person name="Zhang R."/>
        </authorList>
    </citation>
    <scope>NUCLEOTIDE SEQUENCE</scope>
    <source>
        <strain evidence="2">R1692</strain>
    </source>
</reference>
<dbReference type="Pfam" id="PF01609">
    <property type="entry name" value="DDE_Tnp_1"/>
    <property type="match status" value="1"/>
</dbReference>
<evidence type="ECO:0000259" key="1">
    <source>
        <dbReference type="Pfam" id="PF01609"/>
    </source>
</evidence>
<protein>
    <submittedName>
        <fullName evidence="2">Transposase</fullName>
    </submittedName>
</protein>
<name>A0ABT7NTZ9_9SPHI</name>
<reference evidence="2" key="1">
    <citation type="submission" date="2020-06" db="EMBL/GenBank/DDBJ databases">
        <authorList>
            <person name="Dong N."/>
        </authorList>
    </citation>
    <scope>NUCLEOTIDE SEQUENCE</scope>
    <source>
        <strain evidence="2">R1692</strain>
    </source>
</reference>
<feature type="non-terminal residue" evidence="2">
    <location>
        <position position="1"/>
    </location>
</feature>
<organism evidence="2 3">
    <name type="scientific">Sphingobacterium hotanense</name>
    <dbReference type="NCBI Taxonomy" id="649196"/>
    <lineage>
        <taxon>Bacteria</taxon>
        <taxon>Pseudomonadati</taxon>
        <taxon>Bacteroidota</taxon>
        <taxon>Sphingobacteriia</taxon>
        <taxon>Sphingobacteriales</taxon>
        <taxon>Sphingobacteriaceae</taxon>
        <taxon>Sphingobacterium</taxon>
    </lineage>
</organism>
<accession>A0ABT7NTZ9</accession>
<proteinExistence type="predicted"/>
<evidence type="ECO:0000313" key="2">
    <source>
        <dbReference type="EMBL" id="MDM1050615.1"/>
    </source>
</evidence>
<sequence length="183" mass="21199">ECSREFSLLDSMPIITCSGTRRAKVALEITDKSFCSTKRLWYFGLKLHALNSYNKSTLPRPESIVISKASESDLNIFKENWASIAGRTFFGDKIYRDAPFFEWFYKEKKSIMYTPIRETQGKPDCLKNRDRAYNDLFSRAVSKVRQPIESFFNWINEKTQIQNASKVRSTKGLLVHVFGKLTA</sequence>